<protein>
    <submittedName>
        <fullName evidence="1">Uncharacterized protein</fullName>
    </submittedName>
</protein>
<evidence type="ECO:0000313" key="1">
    <source>
        <dbReference type="EMBL" id="JAH74833.1"/>
    </source>
</evidence>
<sequence>MHFHVQIKSGLRHKTVALLCGILPHHLMLVQVC</sequence>
<reference evidence="1" key="2">
    <citation type="journal article" date="2015" name="Fish Shellfish Immunol.">
        <title>Early steps in the European eel (Anguilla anguilla)-Vibrio vulnificus interaction in the gills: Role of the RtxA13 toxin.</title>
        <authorList>
            <person name="Callol A."/>
            <person name="Pajuelo D."/>
            <person name="Ebbesson L."/>
            <person name="Teles M."/>
            <person name="MacKenzie S."/>
            <person name="Amaro C."/>
        </authorList>
    </citation>
    <scope>NUCLEOTIDE SEQUENCE</scope>
</reference>
<dbReference type="EMBL" id="GBXM01033744">
    <property type="protein sequence ID" value="JAH74833.1"/>
    <property type="molecule type" value="Transcribed_RNA"/>
</dbReference>
<proteinExistence type="predicted"/>
<reference evidence="1" key="1">
    <citation type="submission" date="2014-11" db="EMBL/GenBank/DDBJ databases">
        <authorList>
            <person name="Amaro Gonzalez C."/>
        </authorList>
    </citation>
    <scope>NUCLEOTIDE SEQUENCE</scope>
</reference>
<accession>A0A0E9VCB5</accession>
<name>A0A0E9VCB5_ANGAN</name>
<dbReference type="AlphaFoldDB" id="A0A0E9VCB5"/>
<organism evidence="1">
    <name type="scientific">Anguilla anguilla</name>
    <name type="common">European freshwater eel</name>
    <name type="synonym">Muraena anguilla</name>
    <dbReference type="NCBI Taxonomy" id="7936"/>
    <lineage>
        <taxon>Eukaryota</taxon>
        <taxon>Metazoa</taxon>
        <taxon>Chordata</taxon>
        <taxon>Craniata</taxon>
        <taxon>Vertebrata</taxon>
        <taxon>Euteleostomi</taxon>
        <taxon>Actinopterygii</taxon>
        <taxon>Neopterygii</taxon>
        <taxon>Teleostei</taxon>
        <taxon>Anguilliformes</taxon>
        <taxon>Anguillidae</taxon>
        <taxon>Anguilla</taxon>
    </lineage>
</organism>